<dbReference type="Gene3D" id="1.25.40.10">
    <property type="entry name" value="Tetratricopeptide repeat domain"/>
    <property type="match status" value="2"/>
</dbReference>
<keyword evidence="1" id="KW-0732">Signal</keyword>
<evidence type="ECO:0000313" key="3">
    <source>
        <dbReference type="EMBL" id="PZX64674.1"/>
    </source>
</evidence>
<dbReference type="EMBL" id="QKZV01000002">
    <property type="protein sequence ID" value="PZX64674.1"/>
    <property type="molecule type" value="Genomic_DNA"/>
</dbReference>
<dbReference type="Pfam" id="PF17128">
    <property type="entry name" value="DUF5107"/>
    <property type="match status" value="1"/>
</dbReference>
<evidence type="ECO:0000313" key="4">
    <source>
        <dbReference type="Proteomes" id="UP000249720"/>
    </source>
</evidence>
<feature type="domain" description="DUF5107" evidence="2">
    <location>
        <begin position="59"/>
        <end position="365"/>
    </location>
</feature>
<organism evidence="3 4">
    <name type="scientific">Hydrotalea sandarakina</name>
    <dbReference type="NCBI Taxonomy" id="1004304"/>
    <lineage>
        <taxon>Bacteria</taxon>
        <taxon>Pseudomonadati</taxon>
        <taxon>Bacteroidota</taxon>
        <taxon>Chitinophagia</taxon>
        <taxon>Chitinophagales</taxon>
        <taxon>Chitinophagaceae</taxon>
        <taxon>Hydrotalea</taxon>
    </lineage>
</organism>
<reference evidence="3 4" key="1">
    <citation type="submission" date="2018-06" db="EMBL/GenBank/DDBJ databases">
        <title>Genomic Encyclopedia of Archaeal and Bacterial Type Strains, Phase II (KMG-II): from individual species to whole genera.</title>
        <authorList>
            <person name="Goeker M."/>
        </authorList>
    </citation>
    <scope>NUCLEOTIDE SEQUENCE [LARGE SCALE GENOMIC DNA]</scope>
    <source>
        <strain evidence="3 4">DSM 23241</strain>
    </source>
</reference>
<sequence length="1050" mass="122197">MIHGICLNTRMRSFLFMYILSILLISSHSFAQENTTVHIYNKLIKTYPYRDANPIPQNNIIYPYYRFDLFTNNSVLKSWKVIELENQYIRVLILPEIGGKIWTAIEKSTGRPFIYDNDVVKFRDVAMRGPWTSGGIEANYGIIGHTPNCATPVDYSIQYKKDGSVSCFIGVLDLLTRTSWQIEINLPKDKAYFTTSSFWYNASSDEQPYYTWMNAAILAKKDLQFIFPGNVYLGHEGQHHNWPINHQNGKHIDWYKENNFGGYKSYHVFGTLNNFFGAYWHDEDFGMGRYSTRADKPGKKLWIWGLSQQGMIWEKLLTDSSGQYTEVQSGRLFNQAEEKSSYTPFKHKGFAPHSTDAWTEYWFPVVKTKGMVMANNIGTLNVIKHHNGIDIYFSPLQKLNDSIVVKSDYKILVEKKLQLNVMQLYHQFIPLVNADSNFTISIGKHLLNYQSNPKSLVLNRPLDLPINYDWNSTDGLYTLGHENMVERNYAEAIKYINQSIQKDSNYTPALIDAAIIHYHNGDDLNSLFFSKRALAINTYQPAANYYYALANVRLDKIPDAKDGFQIAALDPGYRSAAFINLAKVYFKEAQFDKATYYAEQSLYTNYFNVDAYQLLTLIGRITKNIKLQTSSLEKLLSFNSLNHIAAYEKYLLSKNATNQKQFLATITNEFPGQTFLEMAIWYWNIGRNKEAIELLEMSPINTEIQIWKAYLKQQSLPDYLKPDMIFPFRNETNFILKKLMLQFDSWKLKYYSALIERNNNHKDLALKLLKSCDDRPEYAPFYAVRASLYNPEDSLLILHDLLRAYELEPTQWRYANSLVEFYSLHKKLEEAILLAKKTYEYDTANYLMGISYIQTLMQNKEYSTALNLLQSINILPYEGSTVGRNLYRKALLMLAIQQMKLHQYEKALAFIQRSKLWPENLGAGKPYDNMLDESLENWLEYQNYLALQDKNSASLTLQKIIDNSMQQLVIAEGSISPFRYYVTMLAFNVINNPTQKNHFEQQCIKKFPNSADIYRLIKDDKLNERSTLSFLSKMDDNAEIWTEWQRNVLQ</sequence>
<dbReference type="Proteomes" id="UP000249720">
    <property type="component" value="Unassembled WGS sequence"/>
</dbReference>
<proteinExistence type="predicted"/>
<dbReference type="OrthoDB" id="174931at2"/>
<evidence type="ECO:0000259" key="2">
    <source>
        <dbReference type="Pfam" id="PF17128"/>
    </source>
</evidence>
<evidence type="ECO:0000256" key="1">
    <source>
        <dbReference type="SAM" id="SignalP"/>
    </source>
</evidence>
<gene>
    <name evidence="3" type="ORF">LX80_00872</name>
</gene>
<feature type="signal peptide" evidence="1">
    <location>
        <begin position="1"/>
        <end position="31"/>
    </location>
</feature>
<feature type="chain" id="PRO_5016077338" evidence="1">
    <location>
        <begin position="32"/>
        <end position="1050"/>
    </location>
</feature>
<dbReference type="SMART" id="SM00028">
    <property type="entry name" value="TPR"/>
    <property type="match status" value="3"/>
</dbReference>
<dbReference type="InterPro" id="IPR011990">
    <property type="entry name" value="TPR-like_helical_dom_sf"/>
</dbReference>
<dbReference type="InterPro" id="IPR019734">
    <property type="entry name" value="TPR_rpt"/>
</dbReference>
<name>A0A2W7RWI6_9BACT</name>
<comment type="caution">
    <text evidence="3">The sequence shown here is derived from an EMBL/GenBank/DDBJ whole genome shotgun (WGS) entry which is preliminary data.</text>
</comment>
<dbReference type="SUPFAM" id="SSF48452">
    <property type="entry name" value="TPR-like"/>
    <property type="match status" value="2"/>
</dbReference>
<accession>A0A2W7RWI6</accession>
<dbReference type="AlphaFoldDB" id="A0A2W7RWI6"/>
<keyword evidence="4" id="KW-1185">Reference proteome</keyword>
<protein>
    <submittedName>
        <fullName evidence="3">Uncharacterized protein DUF5107</fullName>
    </submittedName>
</protein>
<dbReference type="InterPro" id="IPR033396">
    <property type="entry name" value="DUF5107"/>
</dbReference>